<evidence type="ECO:0000313" key="1">
    <source>
        <dbReference type="EMBL" id="QDU19863.1"/>
    </source>
</evidence>
<dbReference type="KEGG" id="uli:ETAA1_18010"/>
<dbReference type="Proteomes" id="UP000319576">
    <property type="component" value="Chromosome"/>
</dbReference>
<keyword evidence="2" id="KW-1185">Reference proteome</keyword>
<sequence length="144" mass="15698">MLEALCDHPDRDTFRLLACLWCLSSDVRRLLESQRATQFLAAAELFVAGRITTDELLQGVHSAPKSWRSGGPWRSPNPVRLAPASQALRAVAALAAPDPYEAAWGVAREAVNLLGPADCELVRGLFERGPTESTSEVRRGTTDE</sequence>
<accession>A0A517XQS6</accession>
<protein>
    <submittedName>
        <fullName evidence="1">Uncharacterized protein</fullName>
    </submittedName>
</protein>
<organism evidence="1 2">
    <name type="scientific">Urbifossiella limnaea</name>
    <dbReference type="NCBI Taxonomy" id="2528023"/>
    <lineage>
        <taxon>Bacteria</taxon>
        <taxon>Pseudomonadati</taxon>
        <taxon>Planctomycetota</taxon>
        <taxon>Planctomycetia</taxon>
        <taxon>Gemmatales</taxon>
        <taxon>Gemmataceae</taxon>
        <taxon>Urbifossiella</taxon>
    </lineage>
</organism>
<reference evidence="1 2" key="1">
    <citation type="submission" date="2019-02" db="EMBL/GenBank/DDBJ databases">
        <title>Deep-cultivation of Planctomycetes and their phenomic and genomic characterization uncovers novel biology.</title>
        <authorList>
            <person name="Wiegand S."/>
            <person name="Jogler M."/>
            <person name="Boedeker C."/>
            <person name="Pinto D."/>
            <person name="Vollmers J."/>
            <person name="Rivas-Marin E."/>
            <person name="Kohn T."/>
            <person name="Peeters S.H."/>
            <person name="Heuer A."/>
            <person name="Rast P."/>
            <person name="Oberbeckmann S."/>
            <person name="Bunk B."/>
            <person name="Jeske O."/>
            <person name="Meyerdierks A."/>
            <person name="Storesund J.E."/>
            <person name="Kallscheuer N."/>
            <person name="Luecker S."/>
            <person name="Lage O.M."/>
            <person name="Pohl T."/>
            <person name="Merkel B.J."/>
            <person name="Hornburger P."/>
            <person name="Mueller R.-W."/>
            <person name="Bruemmer F."/>
            <person name="Labrenz M."/>
            <person name="Spormann A.M."/>
            <person name="Op den Camp H."/>
            <person name="Overmann J."/>
            <person name="Amann R."/>
            <person name="Jetten M.S.M."/>
            <person name="Mascher T."/>
            <person name="Medema M.H."/>
            <person name="Devos D.P."/>
            <person name="Kaster A.-K."/>
            <person name="Ovreas L."/>
            <person name="Rohde M."/>
            <person name="Galperin M.Y."/>
            <person name="Jogler C."/>
        </authorList>
    </citation>
    <scope>NUCLEOTIDE SEQUENCE [LARGE SCALE GENOMIC DNA]</scope>
    <source>
        <strain evidence="1 2">ETA_A1</strain>
    </source>
</reference>
<dbReference type="AlphaFoldDB" id="A0A517XQS6"/>
<dbReference type="EMBL" id="CP036273">
    <property type="protein sequence ID" value="QDU19863.1"/>
    <property type="molecule type" value="Genomic_DNA"/>
</dbReference>
<evidence type="ECO:0000313" key="2">
    <source>
        <dbReference type="Proteomes" id="UP000319576"/>
    </source>
</evidence>
<name>A0A517XQS6_9BACT</name>
<proteinExistence type="predicted"/>
<gene>
    <name evidence="1" type="ORF">ETAA1_18010</name>
</gene>